<comment type="caution">
    <text evidence="1">The sequence shown here is derived from an EMBL/GenBank/DDBJ whole genome shotgun (WGS) entry which is preliminary data.</text>
</comment>
<accession>A0A8S0SAY2</accession>
<dbReference type="Pfam" id="PF03140">
    <property type="entry name" value="DUF247"/>
    <property type="match status" value="1"/>
</dbReference>
<dbReference type="Gramene" id="OE9A041915T1">
    <property type="protein sequence ID" value="OE9A041915C1"/>
    <property type="gene ID" value="OE9A041915"/>
</dbReference>
<dbReference type="OrthoDB" id="1849062at2759"/>
<dbReference type="EMBL" id="CACTIH010003986">
    <property type="protein sequence ID" value="CAA2988351.1"/>
    <property type="molecule type" value="Genomic_DNA"/>
</dbReference>
<feature type="non-terminal residue" evidence="1">
    <location>
        <position position="1"/>
    </location>
</feature>
<protein>
    <submittedName>
        <fullName evidence="1">Uncharacterized protein</fullName>
    </submittedName>
</protein>
<dbReference type="Proteomes" id="UP000594638">
    <property type="component" value="Unassembled WGS sequence"/>
</dbReference>
<evidence type="ECO:0000313" key="2">
    <source>
        <dbReference type="Proteomes" id="UP000594638"/>
    </source>
</evidence>
<keyword evidence="2" id="KW-1185">Reference proteome</keyword>
<proteinExistence type="predicted"/>
<sequence>DYYAPKMVSFGPSYHGLPKLGIAEEFKKKVLALFVSSSGKDKQFFYCQISKVVDQI</sequence>
<evidence type="ECO:0000313" key="1">
    <source>
        <dbReference type="EMBL" id="CAA2988351.1"/>
    </source>
</evidence>
<reference evidence="1 2" key="1">
    <citation type="submission" date="2019-12" db="EMBL/GenBank/DDBJ databases">
        <authorList>
            <person name="Alioto T."/>
            <person name="Alioto T."/>
            <person name="Gomez Garrido J."/>
        </authorList>
    </citation>
    <scope>NUCLEOTIDE SEQUENCE [LARGE SCALE GENOMIC DNA]</scope>
</reference>
<gene>
    <name evidence="1" type="ORF">OLEA9_A041915</name>
</gene>
<dbReference type="AlphaFoldDB" id="A0A8S0SAY2"/>
<dbReference type="InterPro" id="IPR004158">
    <property type="entry name" value="DUF247_pln"/>
</dbReference>
<organism evidence="1 2">
    <name type="scientific">Olea europaea subsp. europaea</name>
    <dbReference type="NCBI Taxonomy" id="158383"/>
    <lineage>
        <taxon>Eukaryota</taxon>
        <taxon>Viridiplantae</taxon>
        <taxon>Streptophyta</taxon>
        <taxon>Embryophyta</taxon>
        <taxon>Tracheophyta</taxon>
        <taxon>Spermatophyta</taxon>
        <taxon>Magnoliopsida</taxon>
        <taxon>eudicotyledons</taxon>
        <taxon>Gunneridae</taxon>
        <taxon>Pentapetalae</taxon>
        <taxon>asterids</taxon>
        <taxon>lamiids</taxon>
        <taxon>Lamiales</taxon>
        <taxon>Oleaceae</taxon>
        <taxon>Oleeae</taxon>
        <taxon>Olea</taxon>
    </lineage>
</organism>
<name>A0A8S0SAY2_OLEEU</name>